<proteinExistence type="predicted"/>
<dbReference type="InterPro" id="IPR035428">
    <property type="entry name" value="FANCF"/>
</dbReference>
<evidence type="ECO:0000313" key="1">
    <source>
        <dbReference type="Proteomes" id="UP000504632"/>
    </source>
</evidence>
<dbReference type="GeneID" id="115826644"/>
<dbReference type="RefSeq" id="XP_030646384.1">
    <property type="nucleotide sequence ID" value="XM_030790524.1"/>
</dbReference>
<accession>A0A6J2WP31</accession>
<dbReference type="Proteomes" id="UP000504632">
    <property type="component" value="Chromosome 13"/>
</dbReference>
<dbReference type="InParanoid" id="A0A6J2WP31"/>
<dbReference type="Gene3D" id="1.25.40.490">
    <property type="match status" value="1"/>
</dbReference>
<keyword evidence="1" id="KW-1185">Reference proteome</keyword>
<reference evidence="2" key="1">
    <citation type="submission" date="2025-08" db="UniProtKB">
        <authorList>
            <consortium name="RefSeq"/>
        </authorList>
    </citation>
    <scope>IDENTIFICATION</scope>
</reference>
<sequence>MEDIWKNVESTLELLAVSQTKFVSEWDARTVDRALQWAQYCEHIYTRFHTNSVIRKALEKCLRDTNERLRITFEGYRDMPFSDTAQCRHILLITLLKNPATPNSVIKLLFKRHFEANGDTGQDDQNADVASLVRIRSACQVLGTAKFSRNVPGSLEFGAQVHGKMLRQRLDSLLSYPDNDVLARNLLDFVLQHSGGLDNVSYVIAGAVLSKNDISGGNVTEDLIVDWLRDHNDLLLNMCQSLPAGLLAELSERCTKFRLAYLEILKEWASHLEYDIIKELWQQPRDGGVSFKTLVNRFRSLLASSASVKADTEKELVDMKEADGGFEVMGLSVWTDLHQHSLKDLTQSQKGTSLT</sequence>
<dbReference type="GO" id="GO:0043240">
    <property type="term" value="C:Fanconi anaemia nuclear complex"/>
    <property type="evidence" value="ECO:0007669"/>
    <property type="project" value="InterPro"/>
</dbReference>
<protein>
    <submittedName>
        <fullName evidence="2">Fanconi anemia group F protein</fullName>
    </submittedName>
</protein>
<name>A0A6J2WP31_CHACN</name>
<dbReference type="PANTHER" id="PTHR14449:SF2">
    <property type="entry name" value="FANCONI ANEMIA GROUP F PROTEIN"/>
    <property type="match status" value="1"/>
</dbReference>
<dbReference type="PANTHER" id="PTHR14449">
    <property type="entry name" value="FANCONI ANEMIA GROUP F PROTEIN FANCF"/>
    <property type="match status" value="1"/>
</dbReference>
<dbReference type="AlphaFoldDB" id="A0A6J2WP31"/>
<dbReference type="OrthoDB" id="6429998at2759"/>
<dbReference type="CTD" id="2188"/>
<dbReference type="InterPro" id="IPR038505">
    <property type="entry name" value="FANCF_C_sf"/>
</dbReference>
<gene>
    <name evidence="2" type="primary">fancf</name>
</gene>
<dbReference type="Pfam" id="PF11107">
    <property type="entry name" value="FANCF"/>
    <property type="match status" value="1"/>
</dbReference>
<dbReference type="GO" id="GO:0036297">
    <property type="term" value="P:interstrand cross-link repair"/>
    <property type="evidence" value="ECO:0007669"/>
    <property type="project" value="InterPro"/>
</dbReference>
<organism evidence="1 2">
    <name type="scientific">Chanos chanos</name>
    <name type="common">Milkfish</name>
    <name type="synonym">Mugil chanos</name>
    <dbReference type="NCBI Taxonomy" id="29144"/>
    <lineage>
        <taxon>Eukaryota</taxon>
        <taxon>Metazoa</taxon>
        <taxon>Chordata</taxon>
        <taxon>Craniata</taxon>
        <taxon>Vertebrata</taxon>
        <taxon>Euteleostomi</taxon>
        <taxon>Actinopterygii</taxon>
        <taxon>Neopterygii</taxon>
        <taxon>Teleostei</taxon>
        <taxon>Ostariophysi</taxon>
        <taxon>Gonorynchiformes</taxon>
        <taxon>Chanidae</taxon>
        <taxon>Chanos</taxon>
    </lineage>
</organism>
<evidence type="ECO:0000313" key="2">
    <source>
        <dbReference type="RefSeq" id="XP_030646384.1"/>
    </source>
</evidence>